<dbReference type="InterPro" id="IPR007159">
    <property type="entry name" value="SpoVT-AbrB_dom"/>
</dbReference>
<comment type="caution">
    <text evidence="10">The sequence shown here is derived from an EMBL/GenBank/DDBJ whole genome shotgun (WGS) entry which is preliminary data.</text>
</comment>
<sequence>MARRFRGQFHQKVDAKGRVSIPALFRRVIEACDPDHVDGQRPNLVIHFGPRTQAFLTGYTIEAMDDIDRRIDALPRGSRARRTLELTVHGQSLPTQLDEDGRIVLPQRLRERLGLEGEAFFIAAGDSFQIWKPETFEIEEARTEAWLEEQGPDFDPFSLLPDLPGTDGGA</sequence>
<dbReference type="RefSeq" id="WP_201156421.1">
    <property type="nucleotide sequence ID" value="NZ_NHSD01000148.1"/>
</dbReference>
<gene>
    <name evidence="7" type="primary">mraZ</name>
    <name evidence="10" type="ORF">CCR87_04685</name>
</gene>
<dbReference type="InterPro" id="IPR035644">
    <property type="entry name" value="MraZ_C"/>
</dbReference>
<dbReference type="EMBL" id="NHSD01000148">
    <property type="protein sequence ID" value="MBK5926651.1"/>
    <property type="molecule type" value="Genomic_DNA"/>
</dbReference>
<dbReference type="Pfam" id="PF02381">
    <property type="entry name" value="MraZ"/>
    <property type="match status" value="1"/>
</dbReference>
<dbReference type="GO" id="GO:0003700">
    <property type="term" value="F:DNA-binding transcription factor activity"/>
    <property type="evidence" value="ECO:0007669"/>
    <property type="project" value="UniProtKB-UniRule"/>
</dbReference>
<dbReference type="GO" id="GO:0051301">
    <property type="term" value="P:cell division"/>
    <property type="evidence" value="ECO:0007669"/>
    <property type="project" value="UniProtKB-KW"/>
</dbReference>
<evidence type="ECO:0000256" key="1">
    <source>
        <dbReference type="ARBA" id="ARBA00013860"/>
    </source>
</evidence>
<dbReference type="InterPro" id="IPR020603">
    <property type="entry name" value="MraZ_dom"/>
</dbReference>
<evidence type="ECO:0000256" key="8">
    <source>
        <dbReference type="SAM" id="MobiDB-lite"/>
    </source>
</evidence>
<evidence type="ECO:0000313" key="10">
    <source>
        <dbReference type="EMBL" id="MBK5926651.1"/>
    </source>
</evidence>
<evidence type="ECO:0000256" key="7">
    <source>
        <dbReference type="HAMAP-Rule" id="MF_01008"/>
    </source>
</evidence>
<keyword evidence="2 7" id="KW-0963">Cytoplasm</keyword>
<keyword evidence="6 7" id="KW-0804">Transcription</keyword>
<dbReference type="PROSITE" id="PS51740">
    <property type="entry name" value="SPOVT_ABRB"/>
    <property type="match status" value="1"/>
</dbReference>
<dbReference type="InterPro" id="IPR035642">
    <property type="entry name" value="MraZ_N"/>
</dbReference>
<keyword evidence="10" id="KW-0132">Cell division</keyword>
<dbReference type="GO" id="GO:0000976">
    <property type="term" value="F:transcription cis-regulatory region binding"/>
    <property type="evidence" value="ECO:0007669"/>
    <property type="project" value="TreeGrafter"/>
</dbReference>
<protein>
    <recommendedName>
        <fullName evidence="1 7">Transcriptional regulator MraZ</fullName>
    </recommendedName>
</protein>
<reference evidence="10" key="2">
    <citation type="journal article" date="2020" name="Microorganisms">
        <title>Osmotic Adaptation and Compatible Solute Biosynthesis of Phototrophic Bacteria as Revealed from Genome Analyses.</title>
        <authorList>
            <person name="Imhoff J.F."/>
            <person name="Rahn T."/>
            <person name="Kunzel S."/>
            <person name="Keller A."/>
            <person name="Neulinger S.C."/>
        </authorList>
    </citation>
    <scope>NUCLEOTIDE SEQUENCE</scope>
    <source>
        <strain evidence="10">LMG 28126</strain>
    </source>
</reference>
<comment type="subunit">
    <text evidence="7">Forms oligomers.</text>
</comment>
<dbReference type="AlphaFoldDB" id="A0A934TJK5"/>
<dbReference type="InterPro" id="IPR037914">
    <property type="entry name" value="SpoVT-AbrB_sf"/>
</dbReference>
<evidence type="ECO:0000259" key="9">
    <source>
        <dbReference type="PROSITE" id="PS51740"/>
    </source>
</evidence>
<keyword evidence="10" id="KW-0131">Cell cycle</keyword>
<name>A0A934TJK5_9RHOB</name>
<dbReference type="GO" id="GO:0009295">
    <property type="term" value="C:nucleoid"/>
    <property type="evidence" value="ECO:0007669"/>
    <property type="project" value="UniProtKB-SubCell"/>
</dbReference>
<dbReference type="InterPro" id="IPR038619">
    <property type="entry name" value="MraZ_sf"/>
</dbReference>
<keyword evidence="4 7" id="KW-0805">Transcription regulation</keyword>
<evidence type="ECO:0000256" key="4">
    <source>
        <dbReference type="ARBA" id="ARBA00023015"/>
    </source>
</evidence>
<evidence type="ECO:0000256" key="5">
    <source>
        <dbReference type="ARBA" id="ARBA00023125"/>
    </source>
</evidence>
<comment type="similarity">
    <text evidence="7">Belongs to the MraZ family.</text>
</comment>
<organism evidence="10 11">
    <name type="scientific">Rhodobaculum claviforme</name>
    <dbReference type="NCBI Taxonomy" id="1549854"/>
    <lineage>
        <taxon>Bacteria</taxon>
        <taxon>Pseudomonadati</taxon>
        <taxon>Pseudomonadota</taxon>
        <taxon>Alphaproteobacteria</taxon>
        <taxon>Rhodobacterales</taxon>
        <taxon>Paracoccaceae</taxon>
        <taxon>Rhodobaculum</taxon>
    </lineage>
</organism>
<dbReference type="GO" id="GO:2000143">
    <property type="term" value="P:negative regulation of DNA-templated transcription initiation"/>
    <property type="evidence" value="ECO:0007669"/>
    <property type="project" value="TreeGrafter"/>
</dbReference>
<comment type="subcellular location">
    <subcellularLocation>
        <location evidence="7">Cytoplasm</location>
        <location evidence="7">Nucleoid</location>
    </subcellularLocation>
</comment>
<evidence type="ECO:0000256" key="6">
    <source>
        <dbReference type="ARBA" id="ARBA00023163"/>
    </source>
</evidence>
<dbReference type="Proteomes" id="UP000706333">
    <property type="component" value="Unassembled WGS sequence"/>
</dbReference>
<evidence type="ECO:0000256" key="3">
    <source>
        <dbReference type="ARBA" id="ARBA00022737"/>
    </source>
</evidence>
<dbReference type="GO" id="GO:0005737">
    <property type="term" value="C:cytoplasm"/>
    <property type="evidence" value="ECO:0007669"/>
    <property type="project" value="UniProtKB-UniRule"/>
</dbReference>
<reference evidence="10" key="1">
    <citation type="submission" date="2017-05" db="EMBL/GenBank/DDBJ databases">
        <authorList>
            <person name="Imhoff J.F."/>
            <person name="Rahn T."/>
            <person name="Kuenzel S."/>
            <person name="Neulinger S.C."/>
        </authorList>
    </citation>
    <scope>NUCLEOTIDE SEQUENCE</scope>
    <source>
        <strain evidence="10">LMG 28126</strain>
    </source>
</reference>
<accession>A0A934TJK5</accession>
<evidence type="ECO:0000313" key="11">
    <source>
        <dbReference type="Proteomes" id="UP000706333"/>
    </source>
</evidence>
<dbReference type="InterPro" id="IPR003444">
    <property type="entry name" value="MraZ"/>
</dbReference>
<dbReference type="PANTHER" id="PTHR34701">
    <property type="entry name" value="TRANSCRIPTIONAL REGULATOR MRAZ"/>
    <property type="match status" value="1"/>
</dbReference>
<dbReference type="Gene3D" id="3.40.1550.20">
    <property type="entry name" value="Transcriptional regulator MraZ domain"/>
    <property type="match status" value="1"/>
</dbReference>
<evidence type="ECO:0000256" key="2">
    <source>
        <dbReference type="ARBA" id="ARBA00022490"/>
    </source>
</evidence>
<dbReference type="NCBIfam" id="NF001476">
    <property type="entry name" value="PRK00326.2-2"/>
    <property type="match status" value="1"/>
</dbReference>
<keyword evidence="3" id="KW-0677">Repeat</keyword>
<feature type="region of interest" description="Disordered" evidence="8">
    <location>
        <begin position="150"/>
        <end position="170"/>
    </location>
</feature>
<dbReference type="PANTHER" id="PTHR34701:SF1">
    <property type="entry name" value="TRANSCRIPTIONAL REGULATOR MRAZ"/>
    <property type="match status" value="1"/>
</dbReference>
<keyword evidence="5 7" id="KW-0238">DNA-binding</keyword>
<proteinExistence type="inferred from homology"/>
<dbReference type="HAMAP" id="MF_01008">
    <property type="entry name" value="MraZ"/>
    <property type="match status" value="1"/>
</dbReference>
<keyword evidence="11" id="KW-1185">Reference proteome</keyword>
<dbReference type="SUPFAM" id="SSF89447">
    <property type="entry name" value="AbrB/MazE/MraZ-like"/>
    <property type="match status" value="1"/>
</dbReference>
<feature type="domain" description="SpoVT-AbrB" evidence="9">
    <location>
        <begin position="92"/>
        <end position="135"/>
    </location>
</feature>
<dbReference type="CDD" id="cd16321">
    <property type="entry name" value="MraZ_C"/>
    <property type="match status" value="1"/>
</dbReference>
<dbReference type="CDD" id="cd16320">
    <property type="entry name" value="MraZ_N"/>
    <property type="match status" value="1"/>
</dbReference>